<dbReference type="EMBL" id="DRUZ01000082">
    <property type="protein sequence ID" value="HHS02205.1"/>
    <property type="molecule type" value="Genomic_DNA"/>
</dbReference>
<dbReference type="InterPro" id="IPR008201">
    <property type="entry name" value="HepT-like"/>
</dbReference>
<keyword evidence="3" id="KW-0378">Hydrolase</keyword>
<dbReference type="PANTHER" id="PTHR33397:SF5">
    <property type="entry name" value="RNASE YUTE-RELATED"/>
    <property type="match status" value="1"/>
</dbReference>
<comment type="similarity">
    <text evidence="4">Belongs to the HepT RNase toxin family.</text>
</comment>
<comment type="caution">
    <text evidence="5">The sequence shown here is derived from an EMBL/GenBank/DDBJ whole genome shotgun (WGS) entry which is preliminary data.</text>
</comment>
<dbReference type="Gene3D" id="1.20.120.580">
    <property type="entry name" value="bsu32300-like"/>
    <property type="match status" value="1"/>
</dbReference>
<organism evidence="5">
    <name type="scientific">Caldicellulosiruptor owensensis</name>
    <dbReference type="NCBI Taxonomy" id="55205"/>
    <lineage>
        <taxon>Bacteria</taxon>
        <taxon>Bacillati</taxon>
        <taxon>Bacillota</taxon>
        <taxon>Bacillota incertae sedis</taxon>
        <taxon>Caldicellulosiruptorales</taxon>
        <taxon>Caldicellulosiruptoraceae</taxon>
        <taxon>Caldicellulosiruptor</taxon>
    </lineage>
</organism>
<accession>A0A7C5V5Z2</accession>
<dbReference type="InterPro" id="IPR037038">
    <property type="entry name" value="HepT-like_sf"/>
</dbReference>
<dbReference type="GO" id="GO:0004540">
    <property type="term" value="F:RNA nuclease activity"/>
    <property type="evidence" value="ECO:0007669"/>
    <property type="project" value="InterPro"/>
</dbReference>
<evidence type="ECO:0000256" key="1">
    <source>
        <dbReference type="ARBA" id="ARBA00022649"/>
    </source>
</evidence>
<keyword evidence="2" id="KW-0540">Nuclease</keyword>
<sequence length="139" mass="16199">MVKRELVSEKIDRIWFSLNRIKKFQNMCFEEFKKDQDAQDIVIHNLFLIIQNLIDIGNHIIADEGFETPGYYGEIPEILSKEKVISESLASVFKKMISFRNIVVHEYSKIDLAKVYDILTCGIDDIKKILGEIINYAKL</sequence>
<evidence type="ECO:0000256" key="3">
    <source>
        <dbReference type="ARBA" id="ARBA00022801"/>
    </source>
</evidence>
<protein>
    <submittedName>
        <fullName evidence="5">DUF86 domain-containing protein</fullName>
    </submittedName>
</protein>
<keyword evidence="1" id="KW-1277">Toxin-antitoxin system</keyword>
<proteinExistence type="inferred from homology"/>
<reference evidence="5" key="1">
    <citation type="journal article" date="2020" name="mSystems">
        <title>Genome- and Community-Level Interaction Insights into Carbon Utilization and Element Cycling Functions of Hydrothermarchaeota in Hydrothermal Sediment.</title>
        <authorList>
            <person name="Zhou Z."/>
            <person name="Liu Y."/>
            <person name="Xu W."/>
            <person name="Pan J."/>
            <person name="Luo Z.H."/>
            <person name="Li M."/>
        </authorList>
    </citation>
    <scope>NUCLEOTIDE SEQUENCE [LARGE SCALE GENOMIC DNA]</scope>
    <source>
        <strain evidence="5">SpSt-102</strain>
    </source>
</reference>
<evidence type="ECO:0000256" key="4">
    <source>
        <dbReference type="ARBA" id="ARBA00024207"/>
    </source>
</evidence>
<evidence type="ECO:0000313" key="5">
    <source>
        <dbReference type="EMBL" id="HHS02205.1"/>
    </source>
</evidence>
<evidence type="ECO:0000256" key="2">
    <source>
        <dbReference type="ARBA" id="ARBA00022722"/>
    </source>
</evidence>
<dbReference type="GO" id="GO:0016787">
    <property type="term" value="F:hydrolase activity"/>
    <property type="evidence" value="ECO:0007669"/>
    <property type="project" value="UniProtKB-KW"/>
</dbReference>
<dbReference type="AlphaFoldDB" id="A0A7C5V5Z2"/>
<name>A0A7C5V5Z2_9FIRM</name>
<dbReference type="NCBIfam" id="NF047751">
    <property type="entry name" value="HepT_toxin"/>
    <property type="match status" value="1"/>
</dbReference>
<dbReference type="PANTHER" id="PTHR33397">
    <property type="entry name" value="UPF0331 PROTEIN YUTE"/>
    <property type="match status" value="1"/>
</dbReference>
<dbReference type="Pfam" id="PF01934">
    <property type="entry name" value="HepT-like"/>
    <property type="match status" value="1"/>
</dbReference>
<dbReference type="InterPro" id="IPR052379">
    <property type="entry name" value="Type_VII_TA_RNase"/>
</dbReference>
<gene>
    <name evidence="5" type="ORF">ENL71_06870</name>
</gene>
<dbReference type="GO" id="GO:0110001">
    <property type="term" value="C:toxin-antitoxin complex"/>
    <property type="evidence" value="ECO:0007669"/>
    <property type="project" value="InterPro"/>
</dbReference>